<sequence length="490" mass="56135">MATALRDAPLTSILDTGRDIQAKDLQARCARVADRLRLISRGLLEITKTPIADDVDYFEGNPRLIHYDTKRIDFIHRSAFDFITDTQFGRECLSTCDWSPVEQVDRLLRGHLVKCRFLYFEPPWFTGGMTTDKMSYKMIHHTSIQLHTALKITYYFRGGDASSENSMLRILKDWQESGLFCAHSYYNYPQGSKTPSNLLELEFLEQIVVTAPRFFIVAGILDGFSIGPLIDAIPVLLRAAVDGSPGAMTDPRCWDLVGYILTRLTNTSSEERQGVSSQARASVRNATLLLHSWFVIQCLFTICTEKISDWQVVLDLLDRFRNTLSSTDNWEYPFILSIEEEISTGVCPRPMGLYFYYFGSHVTVAVVNFVTAYRILGRLVQDRLRLALITQAPQGKRERFEMVLIGGEENWRGCSDEAFLPVADYYDDIGTQPLKTWELRKEAWELYLQSKSSDLTLVDDGMGYCIRELAKRGFEFPHSWNSNWTIEERS</sequence>
<proteinExistence type="predicted"/>
<name>A0A8K0RYW1_9HYPO</name>
<dbReference type="Proteomes" id="UP000813427">
    <property type="component" value="Unassembled WGS sequence"/>
</dbReference>
<dbReference type="OrthoDB" id="5086500at2759"/>
<keyword evidence="1" id="KW-0472">Membrane</keyword>
<dbReference type="Pfam" id="PF25053">
    <property type="entry name" value="DUF7791"/>
    <property type="match status" value="1"/>
</dbReference>
<keyword evidence="1" id="KW-1133">Transmembrane helix</keyword>
<dbReference type="EMBL" id="JAGPXF010000004">
    <property type="protein sequence ID" value="KAH7246558.1"/>
    <property type="molecule type" value="Genomic_DNA"/>
</dbReference>
<protein>
    <recommendedName>
        <fullName evidence="2">DUF7791 domain-containing protein</fullName>
    </recommendedName>
</protein>
<reference evidence="3" key="1">
    <citation type="journal article" date="2021" name="Nat. Commun.">
        <title>Genetic determinants of endophytism in the Arabidopsis root mycobiome.</title>
        <authorList>
            <person name="Mesny F."/>
            <person name="Miyauchi S."/>
            <person name="Thiergart T."/>
            <person name="Pickel B."/>
            <person name="Atanasova L."/>
            <person name="Karlsson M."/>
            <person name="Huettel B."/>
            <person name="Barry K.W."/>
            <person name="Haridas S."/>
            <person name="Chen C."/>
            <person name="Bauer D."/>
            <person name="Andreopoulos W."/>
            <person name="Pangilinan J."/>
            <person name="LaButti K."/>
            <person name="Riley R."/>
            <person name="Lipzen A."/>
            <person name="Clum A."/>
            <person name="Drula E."/>
            <person name="Henrissat B."/>
            <person name="Kohler A."/>
            <person name="Grigoriev I.V."/>
            <person name="Martin F.M."/>
            <person name="Hacquard S."/>
        </authorList>
    </citation>
    <scope>NUCLEOTIDE SEQUENCE</scope>
    <source>
        <strain evidence="3">MPI-SDFR-AT-0068</strain>
    </source>
</reference>
<keyword evidence="1" id="KW-0812">Transmembrane</keyword>
<evidence type="ECO:0000259" key="2">
    <source>
        <dbReference type="Pfam" id="PF25053"/>
    </source>
</evidence>
<accession>A0A8K0RYW1</accession>
<evidence type="ECO:0000256" key="1">
    <source>
        <dbReference type="SAM" id="Phobius"/>
    </source>
</evidence>
<evidence type="ECO:0000313" key="3">
    <source>
        <dbReference type="EMBL" id="KAH7246558.1"/>
    </source>
</evidence>
<feature type="domain" description="DUF7791" evidence="2">
    <location>
        <begin position="21"/>
        <end position="93"/>
    </location>
</feature>
<gene>
    <name evidence="3" type="ORF">BKA59DRAFT_455595</name>
</gene>
<comment type="caution">
    <text evidence="3">The sequence shown here is derived from an EMBL/GenBank/DDBJ whole genome shotgun (WGS) entry which is preliminary data.</text>
</comment>
<dbReference type="AlphaFoldDB" id="A0A8K0RYW1"/>
<dbReference type="InterPro" id="IPR056693">
    <property type="entry name" value="DUF7791"/>
</dbReference>
<organism evidence="3 4">
    <name type="scientific">Fusarium tricinctum</name>
    <dbReference type="NCBI Taxonomy" id="61284"/>
    <lineage>
        <taxon>Eukaryota</taxon>
        <taxon>Fungi</taxon>
        <taxon>Dikarya</taxon>
        <taxon>Ascomycota</taxon>
        <taxon>Pezizomycotina</taxon>
        <taxon>Sordariomycetes</taxon>
        <taxon>Hypocreomycetidae</taxon>
        <taxon>Hypocreales</taxon>
        <taxon>Nectriaceae</taxon>
        <taxon>Fusarium</taxon>
        <taxon>Fusarium tricinctum species complex</taxon>
    </lineage>
</organism>
<feature type="transmembrane region" description="Helical" evidence="1">
    <location>
        <begin position="354"/>
        <end position="376"/>
    </location>
</feature>
<evidence type="ECO:0000313" key="4">
    <source>
        <dbReference type="Proteomes" id="UP000813427"/>
    </source>
</evidence>
<keyword evidence="4" id="KW-1185">Reference proteome</keyword>